<comment type="caution">
    <text evidence="2">The sequence shown here is derived from an EMBL/GenBank/DDBJ whole genome shotgun (WGS) entry which is preliminary data.</text>
</comment>
<sequence>MILSPDLETILATATSEAERRVARLLANVDGGPTAVAFHSVKLRSHRYKQQAEADFVVLWKDVVIVLEVKGGGVRCVQGKWWTINRRQDWNPLRESPMDQANEAKMALRQILKEDGLGWYADQHAVITPDVDDLDKAIGWYPSHWLVSSDMTVDGLRRAFDEVVSRAPQAPSRARRERTAEVRERLFGEFTRLPRIDVQRGAVFEEQTRATAGQARYLEGLHRTSRLVVLGGAGTGKSLALAEGAKQDADQQRSVLITFRSPGLTTFFETLVTGRGIDVVPFGDLAASRTYDAVFVDEAQDLMTAEAMDRLDIVVAGGRAAGRWRMFLDPNNQAHVDGGFDPDVYELILEEAVSFPLPMNVRNTKPIVHMVQSYLRADIGDAAIVHGEDLHWHEVEAPADLKAAKEVAHDLVEQGARPDSIWLVDCGSSEPPRRDERGLTITSPRHAKGLEADRVVVYNVPENLDETGAAAFYVAVTRARVALHLVISVQDRKRLQKLLRTNMEAR</sequence>
<evidence type="ECO:0000313" key="2">
    <source>
        <dbReference type="EMBL" id="MFD1528302.1"/>
    </source>
</evidence>
<dbReference type="RefSeq" id="WP_343972836.1">
    <property type="nucleotide sequence ID" value="NZ_BAAAJG010000003.1"/>
</dbReference>
<dbReference type="EMBL" id="JBHUCP010000001">
    <property type="protein sequence ID" value="MFD1528302.1"/>
    <property type="molecule type" value="Genomic_DNA"/>
</dbReference>
<protein>
    <submittedName>
        <fullName evidence="2">NERD domain-containing protein</fullName>
    </submittedName>
</protein>
<accession>A0ABW4FDN7</accession>
<name>A0ABW4FDN7_9PSEU</name>
<dbReference type="Gene3D" id="3.40.50.300">
    <property type="entry name" value="P-loop containing nucleotide triphosphate hydrolases"/>
    <property type="match status" value="1"/>
</dbReference>
<reference evidence="3" key="1">
    <citation type="journal article" date="2019" name="Int. J. Syst. Evol. Microbiol.">
        <title>The Global Catalogue of Microorganisms (GCM) 10K type strain sequencing project: providing services to taxonomists for standard genome sequencing and annotation.</title>
        <authorList>
            <consortium name="The Broad Institute Genomics Platform"/>
            <consortium name="The Broad Institute Genome Sequencing Center for Infectious Disease"/>
            <person name="Wu L."/>
            <person name="Ma J."/>
        </authorList>
    </citation>
    <scope>NUCLEOTIDE SEQUENCE [LARGE SCALE GENOMIC DNA]</scope>
    <source>
        <strain evidence="3">JCM 12165</strain>
    </source>
</reference>
<organism evidence="2 3">
    <name type="scientific">Pseudonocardia aurantiaca</name>
    <dbReference type="NCBI Taxonomy" id="75290"/>
    <lineage>
        <taxon>Bacteria</taxon>
        <taxon>Bacillati</taxon>
        <taxon>Actinomycetota</taxon>
        <taxon>Actinomycetes</taxon>
        <taxon>Pseudonocardiales</taxon>
        <taxon>Pseudonocardiaceae</taxon>
        <taxon>Pseudonocardia</taxon>
    </lineage>
</organism>
<gene>
    <name evidence="2" type="ORF">ACFSCY_02505</name>
</gene>
<keyword evidence="3" id="KW-1185">Reference proteome</keyword>
<dbReference type="SUPFAM" id="SSF52540">
    <property type="entry name" value="P-loop containing nucleoside triphosphate hydrolases"/>
    <property type="match status" value="1"/>
</dbReference>
<dbReference type="Proteomes" id="UP001597145">
    <property type="component" value="Unassembled WGS sequence"/>
</dbReference>
<dbReference type="Pfam" id="PF08378">
    <property type="entry name" value="NERD"/>
    <property type="match status" value="1"/>
</dbReference>
<proteinExistence type="predicted"/>
<dbReference type="InterPro" id="IPR011528">
    <property type="entry name" value="NERD"/>
</dbReference>
<feature type="domain" description="NERD" evidence="1">
    <location>
        <begin position="16"/>
        <end position="118"/>
    </location>
</feature>
<evidence type="ECO:0000313" key="3">
    <source>
        <dbReference type="Proteomes" id="UP001597145"/>
    </source>
</evidence>
<dbReference type="InterPro" id="IPR027417">
    <property type="entry name" value="P-loop_NTPase"/>
</dbReference>
<evidence type="ECO:0000259" key="1">
    <source>
        <dbReference type="Pfam" id="PF08378"/>
    </source>
</evidence>